<gene>
    <name evidence="1" type="ORF">EA472_22630</name>
</gene>
<reference evidence="1 2" key="1">
    <citation type="submission" date="2018-10" db="EMBL/GenBank/DDBJ databases">
        <title>Natrarchaeobius chitinivorans gen. nov., sp. nov., and Natrarchaeobius haloalkaliphilus sp. nov., alkaliphilic, chitin-utilizing haloarchaea from hypersaline alkaline lakes.</title>
        <authorList>
            <person name="Sorokin D.Y."/>
            <person name="Elcheninov A.G."/>
            <person name="Kostrikina N.A."/>
            <person name="Bale N.J."/>
            <person name="Sinninghe Damste J.S."/>
            <person name="Khijniak T.V."/>
            <person name="Kublanov I.V."/>
            <person name="Toshchakov S.V."/>
        </authorList>
    </citation>
    <scope>NUCLEOTIDE SEQUENCE [LARGE SCALE GENOMIC DNA]</scope>
    <source>
        <strain evidence="1 2">AArcht7</strain>
    </source>
</reference>
<name>A0A3N6LU51_NATCH</name>
<evidence type="ECO:0000313" key="2">
    <source>
        <dbReference type="Proteomes" id="UP000281431"/>
    </source>
</evidence>
<evidence type="ECO:0000313" key="1">
    <source>
        <dbReference type="EMBL" id="RQG93733.1"/>
    </source>
</evidence>
<dbReference type="OrthoDB" id="289617at2157"/>
<dbReference type="AlphaFoldDB" id="A0A3N6LU51"/>
<accession>A0A3N6LU51</accession>
<organism evidence="1 2">
    <name type="scientific">Natrarchaeobius chitinivorans</name>
    <dbReference type="NCBI Taxonomy" id="1679083"/>
    <lineage>
        <taxon>Archaea</taxon>
        <taxon>Methanobacteriati</taxon>
        <taxon>Methanobacteriota</taxon>
        <taxon>Stenosarchaea group</taxon>
        <taxon>Halobacteria</taxon>
        <taxon>Halobacteriales</taxon>
        <taxon>Natrialbaceae</taxon>
        <taxon>Natrarchaeobius</taxon>
    </lineage>
</organism>
<evidence type="ECO:0008006" key="3">
    <source>
        <dbReference type="Google" id="ProtNLM"/>
    </source>
</evidence>
<dbReference type="EMBL" id="REFZ01000069">
    <property type="protein sequence ID" value="RQG93733.1"/>
    <property type="molecule type" value="Genomic_DNA"/>
</dbReference>
<dbReference type="Proteomes" id="UP000281431">
    <property type="component" value="Unassembled WGS sequence"/>
</dbReference>
<protein>
    <recommendedName>
        <fullName evidence="3">HK97 gp10 family phage protein</fullName>
    </recommendedName>
</protein>
<sequence>MDLDDSFEDDLREALLDDVERKLEEEIGPQLERIARENWQEYAARNGYDIEHVWEEVEGPFVERDAGSVGVRLEWPGLTALFEHGVSPHTIQGNPILSFHWESPPEGTRPPGAPEHVVAEEVNWGSVTGGIPAARAIRNALADVRRVMS</sequence>
<comment type="caution">
    <text evidence="1">The sequence shown here is derived from an EMBL/GenBank/DDBJ whole genome shotgun (WGS) entry which is preliminary data.</text>
</comment>
<proteinExistence type="predicted"/>
<keyword evidence="2" id="KW-1185">Reference proteome</keyword>